<dbReference type="Gene3D" id="1.10.3480.10">
    <property type="entry name" value="TorD-like"/>
    <property type="match status" value="1"/>
</dbReference>
<sequence length="227" mass="25316">MENSRDATEAILRQRHLALLLFRRAFAEEPDAAFMESMASATAIEAIEVFAAADPRLAAMASTMRELPQASEAARFLDEARAEYTALFIGPAKAIAPFWESVYLDPRELLFLESTADVRNRYEAEGYRVGTTTREAEDSIAFELDFMVCLAERTIAAFRDGDGQEFARLVRVQQAFEQDHMLDWLPQFAERAKGVPSACLYPMLCAAVAAFVAVDTHILEEFAEEAA</sequence>
<dbReference type="EMBL" id="PPEK01000013">
    <property type="protein sequence ID" value="PNV67049.1"/>
    <property type="molecule type" value="Genomic_DNA"/>
</dbReference>
<name>A0A2K2U9U9_9ACTN</name>
<dbReference type="AlphaFoldDB" id="A0A2K2U9U9"/>
<keyword evidence="3" id="KW-1185">Reference proteome</keyword>
<organism evidence="2 3">
    <name type="scientific">Enteroscipio rubneri</name>
    <dbReference type="NCBI Taxonomy" id="2070686"/>
    <lineage>
        <taxon>Bacteria</taxon>
        <taxon>Bacillati</taxon>
        <taxon>Actinomycetota</taxon>
        <taxon>Coriobacteriia</taxon>
        <taxon>Eggerthellales</taxon>
        <taxon>Eggerthellaceae</taxon>
        <taxon>Enteroscipio</taxon>
    </lineage>
</organism>
<protein>
    <recommendedName>
        <fullName evidence="4">Dehydrogenase</fullName>
    </recommendedName>
</protein>
<evidence type="ECO:0008006" key="4">
    <source>
        <dbReference type="Google" id="ProtNLM"/>
    </source>
</evidence>
<dbReference type="InterPro" id="IPR050289">
    <property type="entry name" value="TorD/DmsD_chaperones"/>
</dbReference>
<dbReference type="OrthoDB" id="3177899at2"/>
<evidence type="ECO:0000313" key="2">
    <source>
        <dbReference type="EMBL" id="PNV67049.1"/>
    </source>
</evidence>
<gene>
    <name evidence="2" type="ORF">C2L71_09670</name>
</gene>
<proteinExistence type="predicted"/>
<dbReference type="SUPFAM" id="SSF89155">
    <property type="entry name" value="TorD-like"/>
    <property type="match status" value="1"/>
</dbReference>
<evidence type="ECO:0000313" key="3">
    <source>
        <dbReference type="Proteomes" id="UP000236197"/>
    </source>
</evidence>
<dbReference type="PANTHER" id="PTHR34227">
    <property type="entry name" value="CHAPERONE PROTEIN YCDY"/>
    <property type="match status" value="1"/>
</dbReference>
<dbReference type="InterPro" id="IPR036411">
    <property type="entry name" value="TorD-like_sf"/>
</dbReference>
<dbReference type="Pfam" id="PF02613">
    <property type="entry name" value="Nitrate_red_del"/>
    <property type="match status" value="1"/>
</dbReference>
<comment type="caution">
    <text evidence="2">The sequence shown here is derived from an EMBL/GenBank/DDBJ whole genome shotgun (WGS) entry which is preliminary data.</text>
</comment>
<dbReference type="Proteomes" id="UP000236197">
    <property type="component" value="Unassembled WGS sequence"/>
</dbReference>
<dbReference type="PANTHER" id="PTHR34227:SF1">
    <property type="entry name" value="DIMETHYL SULFOXIDE REDUCTASE CHAPERONE-RELATED"/>
    <property type="match status" value="1"/>
</dbReference>
<keyword evidence="1" id="KW-0143">Chaperone</keyword>
<accession>A0A2K2U9U9</accession>
<dbReference type="RefSeq" id="WP_103265558.1">
    <property type="nucleotide sequence ID" value="NZ_CABMLE010000013.1"/>
</dbReference>
<evidence type="ECO:0000256" key="1">
    <source>
        <dbReference type="ARBA" id="ARBA00023186"/>
    </source>
</evidence>
<dbReference type="InterPro" id="IPR020945">
    <property type="entry name" value="DMSO/NO3_reduct_chaperone"/>
</dbReference>
<reference evidence="3" key="1">
    <citation type="submission" date="2018-01" db="EMBL/GenBank/DDBJ databases">
        <title>Rubneribacter badeniensis gen. nov., sp. nov., and Colonibacter rubneri, gen. nov., sp. nov., WGS of new members of the Eggerthellaceae.</title>
        <authorList>
            <person name="Danylec N."/>
            <person name="Stoll D.A."/>
            <person name="Doetsch A."/>
            <person name="Kulling S.E."/>
            <person name="Huch M."/>
        </authorList>
    </citation>
    <scope>NUCLEOTIDE SEQUENCE [LARGE SCALE GENOMIC DNA]</scope>
    <source>
        <strain evidence="3">ResAG-96</strain>
    </source>
</reference>